<gene>
    <name evidence="2" type="ORF">DAY19_07840</name>
</gene>
<dbReference type="InterPro" id="IPR029063">
    <property type="entry name" value="SAM-dependent_MTases_sf"/>
</dbReference>
<keyword evidence="3" id="KW-1185">Reference proteome</keyword>
<name>A0ABY0IGG5_9BACT</name>
<dbReference type="SUPFAM" id="SSF53335">
    <property type="entry name" value="S-adenosyl-L-methionine-dependent methyltransferases"/>
    <property type="match status" value="1"/>
</dbReference>
<dbReference type="PANTHER" id="PTHR37524:SF2">
    <property type="entry name" value="RIBOSOMAL RNA METHYLTRANSFERASE FTSJ DOMAIN-CONTAINING PROTEIN"/>
    <property type="match status" value="1"/>
</dbReference>
<proteinExistence type="predicted"/>
<dbReference type="Proteomes" id="UP000443582">
    <property type="component" value="Unassembled WGS sequence"/>
</dbReference>
<protein>
    <recommendedName>
        <fullName evidence="1">Ribosomal RNA methyltransferase FtsJ domain-containing protein</fullName>
    </recommendedName>
</protein>
<evidence type="ECO:0000259" key="1">
    <source>
        <dbReference type="Pfam" id="PF01728"/>
    </source>
</evidence>
<feature type="domain" description="Ribosomal RNA methyltransferase FtsJ" evidence="1">
    <location>
        <begin position="182"/>
        <end position="266"/>
    </location>
</feature>
<dbReference type="Gene3D" id="3.40.50.150">
    <property type="entry name" value="Vaccinia Virus protein VP39"/>
    <property type="match status" value="1"/>
</dbReference>
<dbReference type="RefSeq" id="WP_115361125.1">
    <property type="nucleotide sequence ID" value="NZ_QDKL01000002.1"/>
</dbReference>
<evidence type="ECO:0000313" key="2">
    <source>
        <dbReference type="EMBL" id="RZF21590.1"/>
    </source>
</evidence>
<reference evidence="3" key="1">
    <citation type="journal article" date="2019" name="Int. J. Syst. Evol. Microbiol.">
        <title>Halobacteriovorax valvorus sp. nov., a novel prokaryotic predator isolated from coastal seawater of China.</title>
        <authorList>
            <person name="Chen M.-X."/>
        </authorList>
    </citation>
    <scope>NUCLEOTIDE SEQUENCE [LARGE SCALE GENOMIC DNA]</scope>
    <source>
        <strain evidence="3">BL9</strain>
    </source>
</reference>
<evidence type="ECO:0000313" key="3">
    <source>
        <dbReference type="Proteomes" id="UP000443582"/>
    </source>
</evidence>
<dbReference type="PANTHER" id="PTHR37524">
    <property type="entry name" value="RIBOSOMAL RNA LARGE SUBUNIT METHYLTRANSFERASE M"/>
    <property type="match status" value="1"/>
</dbReference>
<dbReference type="Pfam" id="PF01728">
    <property type="entry name" value="FtsJ"/>
    <property type="match status" value="1"/>
</dbReference>
<organism evidence="2 3">
    <name type="scientific">Halobacteriovorax vibrionivorans</name>
    <dbReference type="NCBI Taxonomy" id="2152716"/>
    <lineage>
        <taxon>Bacteria</taxon>
        <taxon>Pseudomonadati</taxon>
        <taxon>Bdellovibrionota</taxon>
        <taxon>Bacteriovoracia</taxon>
        <taxon>Bacteriovoracales</taxon>
        <taxon>Halobacteriovoraceae</taxon>
        <taxon>Halobacteriovorax</taxon>
    </lineage>
</organism>
<accession>A0ABY0IGG5</accession>
<dbReference type="InterPro" id="IPR002877">
    <property type="entry name" value="RNA_MeTrfase_FtsJ_dom"/>
</dbReference>
<sequence length="336" mass="38067">MHLLMPKDNTWKKFLRDEVMDEFSIKKSQITSPDGLPILEIDEKTPLRKSYLGLALDILPETQTIPAGSIGEQSSLIVNLLKKSNISQTAYQVFSISNKYGVVTSGRSELLSQKLAKNLRKEGIKRGKFHFKDCPLIKACIYPDRSIKISILDKVKRQEYDHLLSPFPGGYTTITDDKQAPSRAFKKLVEAQLVLGNEIKEDETLVDLGACPGGWSYVALNQGAQVTSIDRSPLREDLMPKVNFSAEDAFKFMTEDGFDWVVSDIICTPDRILELIETWATPQKCKNFVFTIKFKGSDSYDILQSFKKKLHSLDYDCILRQLNVNKNEVMVMGTRI</sequence>
<dbReference type="EMBL" id="QDKL01000002">
    <property type="protein sequence ID" value="RZF21590.1"/>
    <property type="molecule type" value="Genomic_DNA"/>
</dbReference>
<comment type="caution">
    <text evidence="2">The sequence shown here is derived from an EMBL/GenBank/DDBJ whole genome shotgun (WGS) entry which is preliminary data.</text>
</comment>